<accession>A0AAV6ZW83</accession>
<feature type="chain" id="PRO_5043496286" description="Secreted protein" evidence="1">
    <location>
        <begin position="29"/>
        <end position="86"/>
    </location>
</feature>
<gene>
    <name evidence="2" type="ORF">GDO81_003041</name>
</gene>
<dbReference type="EMBL" id="WNYA01000010">
    <property type="protein sequence ID" value="KAG8552760.1"/>
    <property type="molecule type" value="Genomic_DNA"/>
</dbReference>
<proteinExistence type="predicted"/>
<dbReference type="AlphaFoldDB" id="A0AAV6ZW83"/>
<sequence>MHRFLGFILTIKDSLVIIIIITTPHAELQPLIAGQDSQQLGCVLCSMADGLYPQRVNNTLPAIDRGAQGTLASWHRCRMCQTSDCW</sequence>
<comment type="caution">
    <text evidence="2">The sequence shown here is derived from an EMBL/GenBank/DDBJ whole genome shotgun (WGS) entry which is preliminary data.</text>
</comment>
<evidence type="ECO:0000313" key="3">
    <source>
        <dbReference type="Proteomes" id="UP000824782"/>
    </source>
</evidence>
<dbReference type="Proteomes" id="UP000824782">
    <property type="component" value="Unassembled WGS sequence"/>
</dbReference>
<name>A0AAV6ZW83_ENGPU</name>
<protein>
    <recommendedName>
        <fullName evidence="4">Secreted protein</fullName>
    </recommendedName>
</protein>
<evidence type="ECO:0008006" key="4">
    <source>
        <dbReference type="Google" id="ProtNLM"/>
    </source>
</evidence>
<evidence type="ECO:0000256" key="1">
    <source>
        <dbReference type="SAM" id="SignalP"/>
    </source>
</evidence>
<reference evidence="2" key="1">
    <citation type="thesis" date="2020" institute="ProQuest LLC" country="789 East Eisenhower Parkway, Ann Arbor, MI, USA">
        <title>Comparative Genomics and Chromosome Evolution.</title>
        <authorList>
            <person name="Mudd A.B."/>
        </authorList>
    </citation>
    <scope>NUCLEOTIDE SEQUENCE</scope>
    <source>
        <strain evidence="2">237g6f4</strain>
        <tissue evidence="2">Blood</tissue>
    </source>
</reference>
<evidence type="ECO:0000313" key="2">
    <source>
        <dbReference type="EMBL" id="KAG8552760.1"/>
    </source>
</evidence>
<organism evidence="2 3">
    <name type="scientific">Engystomops pustulosus</name>
    <name type="common">Tungara frog</name>
    <name type="synonym">Physalaemus pustulosus</name>
    <dbReference type="NCBI Taxonomy" id="76066"/>
    <lineage>
        <taxon>Eukaryota</taxon>
        <taxon>Metazoa</taxon>
        <taxon>Chordata</taxon>
        <taxon>Craniata</taxon>
        <taxon>Vertebrata</taxon>
        <taxon>Euteleostomi</taxon>
        <taxon>Amphibia</taxon>
        <taxon>Batrachia</taxon>
        <taxon>Anura</taxon>
        <taxon>Neobatrachia</taxon>
        <taxon>Hyloidea</taxon>
        <taxon>Leptodactylidae</taxon>
        <taxon>Leiuperinae</taxon>
        <taxon>Engystomops</taxon>
    </lineage>
</organism>
<keyword evidence="1" id="KW-0732">Signal</keyword>
<feature type="signal peptide" evidence="1">
    <location>
        <begin position="1"/>
        <end position="28"/>
    </location>
</feature>
<keyword evidence="3" id="KW-1185">Reference proteome</keyword>